<organism evidence="1 2">
    <name type="scientific">Steinernema carpocapsae</name>
    <name type="common">Entomopathogenic nematode</name>
    <dbReference type="NCBI Taxonomy" id="34508"/>
    <lineage>
        <taxon>Eukaryota</taxon>
        <taxon>Metazoa</taxon>
        <taxon>Ecdysozoa</taxon>
        <taxon>Nematoda</taxon>
        <taxon>Chromadorea</taxon>
        <taxon>Rhabditida</taxon>
        <taxon>Tylenchina</taxon>
        <taxon>Panagrolaimomorpha</taxon>
        <taxon>Strongyloidoidea</taxon>
        <taxon>Steinernematidae</taxon>
        <taxon>Steinernema</taxon>
    </lineage>
</organism>
<keyword evidence="2" id="KW-1185">Reference proteome</keyword>
<dbReference type="GO" id="GO:0019825">
    <property type="term" value="F:oxygen binding"/>
    <property type="evidence" value="ECO:0007669"/>
    <property type="project" value="InterPro"/>
</dbReference>
<dbReference type="Gene3D" id="1.10.490.10">
    <property type="entry name" value="Globins"/>
    <property type="match status" value="1"/>
</dbReference>
<gene>
    <name evidence="1" type="ORF">L596_019286</name>
</gene>
<dbReference type="GO" id="GO:0020037">
    <property type="term" value="F:heme binding"/>
    <property type="evidence" value="ECO:0007669"/>
    <property type="project" value="InterPro"/>
</dbReference>
<dbReference type="OrthoDB" id="5858596at2759"/>
<sequence>MGCMLVRPETLQKLKKRKKSHLPTYKSLRKSRTITFNLKQEDKDILIKHWEPTVLTQEPDLFLKTMMASIKDSPKLLDIISRKTSDPTAQGSIAEWPKLQQMARGNCAFFTKQIVTNKLNESLVRKDSEMLGAIHIQYAPHGFKPTFLDIWQSNMLFILEQISFHRHIDKINFLKAFAELSTFLCTLMVVEYEDSMQQVRQNERHLKKHNEKHVEHCRF</sequence>
<name>A0A4U5MQ02_STECR</name>
<protein>
    <recommendedName>
        <fullName evidence="3">Globin family profile domain-containing protein</fullName>
    </recommendedName>
</protein>
<evidence type="ECO:0008006" key="3">
    <source>
        <dbReference type="Google" id="ProtNLM"/>
    </source>
</evidence>
<dbReference type="AlphaFoldDB" id="A0A4U5MQ02"/>
<evidence type="ECO:0000313" key="1">
    <source>
        <dbReference type="EMBL" id="TKR71737.1"/>
    </source>
</evidence>
<reference evidence="1 2" key="1">
    <citation type="journal article" date="2015" name="Genome Biol.">
        <title>Comparative genomics of Steinernema reveals deeply conserved gene regulatory networks.</title>
        <authorList>
            <person name="Dillman A.R."/>
            <person name="Macchietto M."/>
            <person name="Porter C.F."/>
            <person name="Rogers A."/>
            <person name="Williams B."/>
            <person name="Antoshechkin I."/>
            <person name="Lee M.M."/>
            <person name="Goodwin Z."/>
            <person name="Lu X."/>
            <person name="Lewis E.E."/>
            <person name="Goodrich-Blair H."/>
            <person name="Stock S.P."/>
            <person name="Adams B.J."/>
            <person name="Sternberg P.W."/>
            <person name="Mortazavi A."/>
        </authorList>
    </citation>
    <scope>NUCLEOTIDE SEQUENCE [LARGE SCALE GENOMIC DNA]</scope>
    <source>
        <strain evidence="1 2">ALL</strain>
    </source>
</reference>
<comment type="caution">
    <text evidence="1">The sequence shown here is derived from an EMBL/GenBank/DDBJ whole genome shotgun (WGS) entry which is preliminary data.</text>
</comment>
<reference evidence="1 2" key="2">
    <citation type="journal article" date="2019" name="G3 (Bethesda)">
        <title>Hybrid Assembly of the Genome of the Entomopathogenic Nematode Steinernema carpocapsae Identifies the X-Chromosome.</title>
        <authorList>
            <person name="Serra L."/>
            <person name="Macchietto M."/>
            <person name="Macias-Munoz A."/>
            <person name="McGill C.J."/>
            <person name="Rodriguez I.M."/>
            <person name="Rodriguez B."/>
            <person name="Murad R."/>
            <person name="Mortazavi A."/>
        </authorList>
    </citation>
    <scope>NUCLEOTIDE SEQUENCE [LARGE SCALE GENOMIC DNA]</scope>
    <source>
        <strain evidence="1 2">ALL</strain>
    </source>
</reference>
<accession>A0A4U5MQ02</accession>
<dbReference type="Proteomes" id="UP000298663">
    <property type="component" value="Unassembled WGS sequence"/>
</dbReference>
<proteinExistence type="predicted"/>
<dbReference type="EMBL" id="AZBU02000006">
    <property type="protein sequence ID" value="TKR71737.1"/>
    <property type="molecule type" value="Genomic_DNA"/>
</dbReference>
<dbReference type="InterPro" id="IPR012292">
    <property type="entry name" value="Globin/Proto"/>
</dbReference>
<evidence type="ECO:0000313" key="2">
    <source>
        <dbReference type="Proteomes" id="UP000298663"/>
    </source>
</evidence>